<feature type="region of interest" description="Disordered" evidence="1">
    <location>
        <begin position="29"/>
        <end position="69"/>
    </location>
</feature>
<evidence type="ECO:0000313" key="3">
    <source>
        <dbReference type="Proteomes" id="UP000838763"/>
    </source>
</evidence>
<sequence>MQNDLINSQYGALNASAANNKGISGAGRGMFGRVRNGRSPLRTLSNANNWTDRGAKPRPGRQWGPPSVEAPVKGIITSAIAKAGKTRADQGQENISLLPNTSAARPSPASTQFTFTCESQVPGTYRGDVGSGFPPPGYISSTKSLGLHHGMPLPAGHHDDLPRGPGAAAARRKKNRKAIDRELEEQARQRRIKTRENRRRNPVPLEEEWVCDFCIYERIWGKPTALIRTYEERERRNASRR</sequence>
<reference evidence="2" key="1">
    <citation type="submission" date="2022-11" db="EMBL/GenBank/DDBJ databases">
        <authorList>
            <person name="Scott C."/>
            <person name="Bruce N."/>
        </authorList>
    </citation>
    <scope>NUCLEOTIDE SEQUENCE</scope>
</reference>
<dbReference type="EMBL" id="CALLCH030000001">
    <property type="protein sequence ID" value="CAI4211055.1"/>
    <property type="molecule type" value="Genomic_DNA"/>
</dbReference>
<dbReference type="AlphaFoldDB" id="A0A9P1GW08"/>
<comment type="caution">
    <text evidence="2">The sequence shown here is derived from an EMBL/GenBank/DDBJ whole genome shotgun (WGS) entry which is preliminary data.</text>
</comment>
<organism evidence="2 3">
    <name type="scientific">Parascedosporium putredinis</name>
    <dbReference type="NCBI Taxonomy" id="1442378"/>
    <lineage>
        <taxon>Eukaryota</taxon>
        <taxon>Fungi</taxon>
        <taxon>Dikarya</taxon>
        <taxon>Ascomycota</taxon>
        <taxon>Pezizomycotina</taxon>
        <taxon>Sordariomycetes</taxon>
        <taxon>Hypocreomycetidae</taxon>
        <taxon>Microascales</taxon>
        <taxon>Microascaceae</taxon>
        <taxon>Parascedosporium</taxon>
    </lineage>
</organism>
<gene>
    <name evidence="2" type="ORF">PPNO1_LOCUS851</name>
</gene>
<proteinExistence type="predicted"/>
<evidence type="ECO:0000256" key="1">
    <source>
        <dbReference type="SAM" id="MobiDB-lite"/>
    </source>
</evidence>
<dbReference type="OrthoDB" id="4174342at2759"/>
<accession>A0A9P1GW08</accession>
<name>A0A9P1GW08_9PEZI</name>
<feature type="compositionally biased region" description="Polar residues" evidence="1">
    <location>
        <begin position="42"/>
        <end position="51"/>
    </location>
</feature>
<keyword evidence="3" id="KW-1185">Reference proteome</keyword>
<evidence type="ECO:0000313" key="2">
    <source>
        <dbReference type="EMBL" id="CAI4211055.1"/>
    </source>
</evidence>
<protein>
    <submittedName>
        <fullName evidence="2">Uncharacterized protein</fullName>
    </submittedName>
</protein>
<dbReference type="Proteomes" id="UP000838763">
    <property type="component" value="Unassembled WGS sequence"/>
</dbReference>